<organism evidence="1 2">
    <name type="scientific">Octadecabacter antarcticus 307</name>
    <dbReference type="NCBI Taxonomy" id="391626"/>
    <lineage>
        <taxon>Bacteria</taxon>
        <taxon>Pseudomonadati</taxon>
        <taxon>Pseudomonadota</taxon>
        <taxon>Alphaproteobacteria</taxon>
        <taxon>Rhodobacterales</taxon>
        <taxon>Roseobacteraceae</taxon>
        <taxon>Octadecabacter</taxon>
    </lineage>
</organism>
<evidence type="ECO:0008006" key="3">
    <source>
        <dbReference type="Google" id="ProtNLM"/>
    </source>
</evidence>
<sequence length="490" mass="54378">MRLTVVATACNLADITKALASQAGDGISHLVTFGSRAADYKASSLLRMTSAQGQRGHIMKDDRFTGFGLALTQSPGFEASLLEAMDTLQRGSEGHVYRNHDLQSPSDYVNYVSIIADRIATILTDEAIDTVLFYDVPHLFYDSLMYHVAKALGLRTLVLRSAHMPRQFYSMSDITHLGHTRSVPGAEPFPIEPGKVPELYYMKGIKQEKSELGRITGRALMHLVAHVMTREPQLLLRPGRLWSIYRRMDAAARRLPKWRDPFARFFSTDSLFFAEQLAGIEQTEPDLGQPFVYFPLHLQPEMTTSILGGVYRDQLMAIEATAAMLPEGYLIYVKENPKQDGRYRRPLFYHRLRRIPQVRMMPSHANTHDLTGASDYVATISGTVAWEAILMGKPALVFGDTWMQALPGVTRYRPGLRHGDIADDAVDHDALQQAVGVLVAASHEGVLSRHAARQDADHSASANAEDVATTVWSLLQGETPLTFTAPGEAS</sequence>
<reference evidence="1 2" key="1">
    <citation type="journal article" date="2013" name="PLoS ONE">
        <title>Poles Apart: Arctic and Antarctic Octadecabacter strains Share High Genome Plasticity and a New Type of Xanthorhodopsin.</title>
        <authorList>
            <person name="Vollmers J."/>
            <person name="Voget S."/>
            <person name="Dietrich S."/>
            <person name="Gollnow K."/>
            <person name="Smits M."/>
            <person name="Meyer K."/>
            <person name="Brinkhoff T."/>
            <person name="Simon M."/>
            <person name="Daniel R."/>
        </authorList>
    </citation>
    <scope>NUCLEOTIDE SEQUENCE [LARGE SCALE GENOMIC DNA]</scope>
    <source>
        <strain evidence="1 2">307</strain>
    </source>
</reference>
<dbReference type="KEGG" id="oat:OAN307_c09290"/>
<keyword evidence="2" id="KW-1185">Reference proteome</keyword>
<dbReference type="eggNOG" id="COG3562">
    <property type="taxonomic scope" value="Bacteria"/>
</dbReference>
<proteinExistence type="predicted"/>
<dbReference type="Proteomes" id="UP000005307">
    <property type="component" value="Chromosome"/>
</dbReference>
<evidence type="ECO:0000313" key="2">
    <source>
        <dbReference type="Proteomes" id="UP000005307"/>
    </source>
</evidence>
<dbReference type="STRING" id="391626.OAN307_c09290"/>
<dbReference type="OrthoDB" id="5448633at2"/>
<dbReference type="RefSeq" id="WP_015498692.1">
    <property type="nucleotide sequence ID" value="NC_020911.1"/>
</dbReference>
<gene>
    <name evidence="1" type="ORF">OAN307_c09290</name>
</gene>
<dbReference type="SUPFAM" id="SSF53756">
    <property type="entry name" value="UDP-Glycosyltransferase/glycogen phosphorylase"/>
    <property type="match status" value="1"/>
</dbReference>
<name>M9R1Y6_9RHOB</name>
<dbReference type="HOGENOM" id="CLU_043256_0_0_5"/>
<protein>
    <recommendedName>
        <fullName evidence="3">Capsule polysaccharide biosynthesis protein</fullName>
    </recommendedName>
</protein>
<evidence type="ECO:0000313" key="1">
    <source>
        <dbReference type="EMBL" id="AGI66649.1"/>
    </source>
</evidence>
<dbReference type="EMBL" id="CP003740">
    <property type="protein sequence ID" value="AGI66649.1"/>
    <property type="molecule type" value="Genomic_DNA"/>
</dbReference>
<accession>M9R1Y6</accession>
<dbReference type="AlphaFoldDB" id="M9R1Y6"/>